<keyword evidence="4" id="KW-0808">Transferase</keyword>
<dbReference type="GO" id="GO:0061630">
    <property type="term" value="F:ubiquitin protein ligase activity"/>
    <property type="evidence" value="ECO:0007669"/>
    <property type="project" value="UniProtKB-EC"/>
</dbReference>
<dbReference type="OrthoDB" id="423283at2759"/>
<organism evidence="9">
    <name type="scientific">Aphanomyces invadans</name>
    <dbReference type="NCBI Taxonomy" id="157072"/>
    <lineage>
        <taxon>Eukaryota</taxon>
        <taxon>Sar</taxon>
        <taxon>Stramenopiles</taxon>
        <taxon>Oomycota</taxon>
        <taxon>Saprolegniomycetes</taxon>
        <taxon>Saprolegniales</taxon>
        <taxon>Verrucalvaceae</taxon>
        <taxon>Aphanomyces</taxon>
    </lineage>
</organism>
<dbReference type="GO" id="GO:0005737">
    <property type="term" value="C:cytoplasm"/>
    <property type="evidence" value="ECO:0007669"/>
    <property type="project" value="TreeGrafter"/>
</dbReference>
<dbReference type="InterPro" id="IPR000569">
    <property type="entry name" value="HECT_dom"/>
</dbReference>
<feature type="active site" description="Glycyl thioester intermediate" evidence="6">
    <location>
        <position position="1117"/>
    </location>
</feature>
<dbReference type="VEuPathDB" id="FungiDB:H310_06994"/>
<dbReference type="Gene3D" id="3.90.1750.10">
    <property type="entry name" value="Hect, E3 ligase catalytic domains"/>
    <property type="match status" value="1"/>
</dbReference>
<dbReference type="EC" id="2.3.2.26" evidence="3"/>
<dbReference type="SMART" id="SM00119">
    <property type="entry name" value="HECTc"/>
    <property type="match status" value="1"/>
</dbReference>
<dbReference type="Gene3D" id="3.30.2410.10">
    <property type="entry name" value="Hect, E3 ligase catalytic domain"/>
    <property type="match status" value="1"/>
</dbReference>
<evidence type="ECO:0000256" key="6">
    <source>
        <dbReference type="PROSITE-ProRule" id="PRU00104"/>
    </source>
</evidence>
<dbReference type="eggNOG" id="KOG1426">
    <property type="taxonomic scope" value="Eukaryota"/>
</dbReference>
<dbReference type="STRING" id="157072.A0A024U1P8"/>
<dbReference type="InterPro" id="IPR035983">
    <property type="entry name" value="Hect_E3_ubiquitin_ligase"/>
</dbReference>
<proteinExistence type="predicted"/>
<dbReference type="Pfam" id="PF00632">
    <property type="entry name" value="HECT"/>
    <property type="match status" value="1"/>
</dbReference>
<keyword evidence="5 6" id="KW-0833">Ubl conjugation pathway</keyword>
<evidence type="ECO:0000256" key="7">
    <source>
        <dbReference type="SAM" id="MobiDB-lite"/>
    </source>
</evidence>
<feature type="region of interest" description="Disordered" evidence="7">
    <location>
        <begin position="282"/>
        <end position="343"/>
    </location>
</feature>
<gene>
    <name evidence="9" type="ORF">H310_06994</name>
</gene>
<evidence type="ECO:0000256" key="4">
    <source>
        <dbReference type="ARBA" id="ARBA00022679"/>
    </source>
</evidence>
<reference evidence="9" key="1">
    <citation type="submission" date="2013-12" db="EMBL/GenBank/DDBJ databases">
        <title>The Genome Sequence of Aphanomyces invadans NJM9701.</title>
        <authorList>
            <consortium name="The Broad Institute Genomics Platform"/>
            <person name="Russ C."/>
            <person name="Tyler B."/>
            <person name="van West P."/>
            <person name="Dieguez-Uribeondo J."/>
            <person name="Young S.K."/>
            <person name="Zeng Q."/>
            <person name="Gargeya S."/>
            <person name="Fitzgerald M."/>
            <person name="Abouelleil A."/>
            <person name="Alvarado L."/>
            <person name="Chapman S.B."/>
            <person name="Gainer-Dewar J."/>
            <person name="Goldberg J."/>
            <person name="Griggs A."/>
            <person name="Gujja S."/>
            <person name="Hansen M."/>
            <person name="Howarth C."/>
            <person name="Imamovic A."/>
            <person name="Ireland A."/>
            <person name="Larimer J."/>
            <person name="McCowan C."/>
            <person name="Murphy C."/>
            <person name="Pearson M."/>
            <person name="Poon T.W."/>
            <person name="Priest M."/>
            <person name="Roberts A."/>
            <person name="Saif S."/>
            <person name="Shea T."/>
            <person name="Sykes S."/>
            <person name="Wortman J."/>
            <person name="Nusbaum C."/>
            <person name="Birren B."/>
        </authorList>
    </citation>
    <scope>NUCLEOTIDE SEQUENCE [LARGE SCALE GENOMIC DNA]</scope>
    <source>
        <strain evidence="9">NJM9701</strain>
    </source>
</reference>
<dbReference type="GO" id="GO:0006511">
    <property type="term" value="P:ubiquitin-dependent protein catabolic process"/>
    <property type="evidence" value="ECO:0007669"/>
    <property type="project" value="TreeGrafter"/>
</dbReference>
<feature type="domain" description="HECT" evidence="8">
    <location>
        <begin position="871"/>
        <end position="1126"/>
    </location>
</feature>
<sequence length="1280" mass="142243">MATPSREKAARNIIKQRNNNTLKANNRDALIKQRECGWNDHFLTPIDRSSTQVHEVSSKVHDAAARSGDLLGRGHRCNPRGGHANNKVKNQRPRKTPPNGKLEPIRPPQPEREVEREDSHLRRRAVASIEYREEIIKQLCDFIACIPIKAQNQPKGHGAKPVHSLPSNLKPKDITNIIKQISTELQVAGIRCVEAIVAWMLHHGKASDTPPVFDWKGDNYFVHMYSDLDFLVDELKARGVPAPPEFTKSNPLLMNSNQRLGRVCAAQSIILEMVEMTKVNRPISTNRSKASRSVREESPRVPSVPNKKALGEGGEFDSFSTKDQFGEEEAPHTPPARNVGGESALDLVHHSKSISRMYCGDEEMREGYINSVSLSTEEIHRVRAVKNDTLEADQAPADGKINSNFALDAPYHEARAHDLNLQPDSSYQDDTSNDFQEYTGNPTSQDIILVQGGVEEILNEIDQNDIDHSENDQRHGAMGNPPARASSFEPWDARRDENSVSELHVVTWQDELAKAQVPATNIAALCSCLDPDCWNMVSVLQALRTIRSCFATNAIGIICQVEVNLRIVSNSVVECVDAAIGPVLTSLRRFVDNQPNAAAEIDIDDILDALQSAVSHPAPNELIAVALEVGQYLCATTPTMFARVLSPKACEMFHFLYPFIMTAPRKSISNSCRQVVDSVASIANFETHPFFLDYIGKGMVLLASAASNPATNTSNLAKLSIVCDRADPVTSSMKHVDYANGWSGLFELYPFFSCVYGEKIVNQTRVEAGEGRGPLKEWFSLLSRDFSTTWTRSNAPVTSDLNLKICNRTVSAPMLVHACGVAPSHRLDVQPSDGGPLSCRVIRVLDNDSVLVDQVLSTTDMFVDCANYTWYTPHVPLLVYIQESETYFLNEMTDRAMVKHLECYGWLLAMAIYHQTTLECRVNVVLFELLLGADLTIDKIEMLDKSLYNSWMQLSVLDNFQSFLEVEELPPTMTPTEYIAHALKEKSTKLMWQVDAIKCGLARLIPVSALHKCMMSPQDFQRLVYGDPPAESLSLRSTFVVSMDKELEDNKCFHDAFWEVIDGMASTDQRKFVKFVTGIDKLPSPGTEFLRIEVPFTAIGNSERQKQLLLLPQSHTCDNILELPNYWAALRAARNGTDPPYEELVALLRQKLLYAIENGSDYGLDATGSFGDLGRAMPESNETREASTDSLQLPSLLDDAPEIPELSAGLTTTEDNIEGPADMPVKLPTNATTIEFDAKAPSFHDASMLAKVALSTTDDIPATEQHDDDEYSFDDFEEPA</sequence>
<evidence type="ECO:0000256" key="2">
    <source>
        <dbReference type="ARBA" id="ARBA00004906"/>
    </source>
</evidence>
<dbReference type="SUPFAM" id="SSF56204">
    <property type="entry name" value="Hect, E3 ligase catalytic domain"/>
    <property type="match status" value="1"/>
</dbReference>
<name>A0A024U1P8_9STRA</name>
<comment type="catalytic activity">
    <reaction evidence="1">
        <text>S-ubiquitinyl-[E2 ubiquitin-conjugating enzyme]-L-cysteine + [acceptor protein]-L-lysine = [E2 ubiquitin-conjugating enzyme]-L-cysteine + N(6)-ubiquitinyl-[acceptor protein]-L-lysine.</text>
        <dbReference type="EC" id="2.3.2.26"/>
    </reaction>
</comment>
<comment type="pathway">
    <text evidence="2">Protein modification; protein ubiquitination.</text>
</comment>
<evidence type="ECO:0000256" key="1">
    <source>
        <dbReference type="ARBA" id="ARBA00000885"/>
    </source>
</evidence>
<dbReference type="PANTHER" id="PTHR11254:SF440">
    <property type="entry name" value="E3 UBIQUITIN-PROTEIN LIGASE NEDD-4"/>
    <property type="match status" value="1"/>
</dbReference>
<accession>A0A024U1P8</accession>
<dbReference type="GeneID" id="20084044"/>
<feature type="compositionally biased region" description="Acidic residues" evidence="7">
    <location>
        <begin position="1266"/>
        <end position="1280"/>
    </location>
</feature>
<evidence type="ECO:0000256" key="5">
    <source>
        <dbReference type="ARBA" id="ARBA00022786"/>
    </source>
</evidence>
<feature type="compositionally biased region" description="Basic and acidic residues" evidence="7">
    <location>
        <begin position="109"/>
        <end position="120"/>
    </location>
</feature>
<feature type="region of interest" description="Disordered" evidence="7">
    <location>
        <begin position="1258"/>
        <end position="1280"/>
    </location>
</feature>
<dbReference type="InterPro" id="IPR050409">
    <property type="entry name" value="E3_ubiq-protein_ligase"/>
</dbReference>
<feature type="region of interest" description="Disordered" evidence="7">
    <location>
        <begin position="65"/>
        <end position="121"/>
    </location>
</feature>
<dbReference type="RefSeq" id="XP_008870481.1">
    <property type="nucleotide sequence ID" value="XM_008872259.1"/>
</dbReference>
<dbReference type="PROSITE" id="PS50237">
    <property type="entry name" value="HECT"/>
    <property type="match status" value="1"/>
</dbReference>
<dbReference type="GO" id="GO:0016567">
    <property type="term" value="P:protein ubiquitination"/>
    <property type="evidence" value="ECO:0007669"/>
    <property type="project" value="TreeGrafter"/>
</dbReference>
<evidence type="ECO:0000259" key="8">
    <source>
        <dbReference type="PROSITE" id="PS50237"/>
    </source>
</evidence>
<protein>
    <recommendedName>
        <fullName evidence="3">HECT-type E3 ubiquitin transferase</fullName>
        <ecNumber evidence="3">2.3.2.26</ecNumber>
    </recommendedName>
</protein>
<feature type="region of interest" description="Disordered" evidence="7">
    <location>
        <begin position="467"/>
        <end position="488"/>
    </location>
</feature>
<evidence type="ECO:0000256" key="3">
    <source>
        <dbReference type="ARBA" id="ARBA00012485"/>
    </source>
</evidence>
<evidence type="ECO:0000313" key="9">
    <source>
        <dbReference type="EMBL" id="ETW00346.1"/>
    </source>
</evidence>
<dbReference type="EMBL" id="KI913964">
    <property type="protein sequence ID" value="ETW00346.1"/>
    <property type="molecule type" value="Genomic_DNA"/>
</dbReference>
<dbReference type="AlphaFoldDB" id="A0A024U1P8"/>
<dbReference type="PANTHER" id="PTHR11254">
    <property type="entry name" value="HECT DOMAIN UBIQUITIN-PROTEIN LIGASE"/>
    <property type="match status" value="1"/>
</dbReference>